<dbReference type="AlphaFoldDB" id="A0A3N2CQV2"/>
<evidence type="ECO:0000256" key="2">
    <source>
        <dbReference type="ARBA" id="ARBA00005336"/>
    </source>
</evidence>
<dbReference type="InterPro" id="IPR036962">
    <property type="entry name" value="Glyco_hydro_3_N_sf"/>
</dbReference>
<feature type="domain" description="Glycoside hydrolase family 3 N-terminal" evidence="7">
    <location>
        <begin position="46"/>
        <end position="366"/>
    </location>
</feature>
<comment type="catalytic activity">
    <reaction evidence="1">
        <text>Hydrolysis of terminal non-reducing N-acetyl-D-hexosamine residues in N-acetyl-beta-D-hexosaminides.</text>
        <dbReference type="EC" id="3.2.1.52"/>
    </reaction>
</comment>
<dbReference type="Gene3D" id="3.20.20.300">
    <property type="entry name" value="Glycoside hydrolase, family 3, N-terminal domain"/>
    <property type="match status" value="1"/>
</dbReference>
<comment type="caution">
    <text evidence="8">The sequence shown here is derived from an EMBL/GenBank/DDBJ whole genome shotgun (WGS) entry which is preliminary data.</text>
</comment>
<dbReference type="GO" id="GO:0005975">
    <property type="term" value="P:carbohydrate metabolic process"/>
    <property type="evidence" value="ECO:0007669"/>
    <property type="project" value="InterPro"/>
</dbReference>
<evidence type="ECO:0000256" key="5">
    <source>
        <dbReference type="ARBA" id="ARBA00023295"/>
    </source>
</evidence>
<dbReference type="GO" id="GO:0009254">
    <property type="term" value="P:peptidoglycan turnover"/>
    <property type="evidence" value="ECO:0007669"/>
    <property type="project" value="TreeGrafter"/>
</dbReference>
<keyword evidence="9" id="KW-1185">Reference proteome</keyword>
<dbReference type="Pfam" id="PF00933">
    <property type="entry name" value="Glyco_hydro_3"/>
    <property type="match status" value="1"/>
</dbReference>
<evidence type="ECO:0000259" key="7">
    <source>
        <dbReference type="Pfam" id="PF00933"/>
    </source>
</evidence>
<dbReference type="SUPFAM" id="SSF51445">
    <property type="entry name" value="(Trans)glycosidases"/>
    <property type="match status" value="1"/>
</dbReference>
<evidence type="ECO:0000313" key="9">
    <source>
        <dbReference type="Proteomes" id="UP000281738"/>
    </source>
</evidence>
<dbReference type="InterPro" id="IPR050226">
    <property type="entry name" value="NagZ_Beta-hexosaminidase"/>
</dbReference>
<evidence type="ECO:0000256" key="3">
    <source>
        <dbReference type="ARBA" id="ARBA00012663"/>
    </source>
</evidence>
<dbReference type="PROSITE" id="PS00775">
    <property type="entry name" value="GLYCOSYL_HYDROL_F3"/>
    <property type="match status" value="1"/>
</dbReference>
<dbReference type="InterPro" id="IPR019800">
    <property type="entry name" value="Glyco_hydro_3_AS"/>
</dbReference>
<organism evidence="8 9">
    <name type="scientific">Nocardioides aurantiacus</name>
    <dbReference type="NCBI Taxonomy" id="86796"/>
    <lineage>
        <taxon>Bacteria</taxon>
        <taxon>Bacillati</taxon>
        <taxon>Actinomycetota</taxon>
        <taxon>Actinomycetes</taxon>
        <taxon>Propionibacteriales</taxon>
        <taxon>Nocardioidaceae</taxon>
        <taxon>Nocardioides</taxon>
    </lineage>
</organism>
<dbReference type="InterPro" id="IPR001764">
    <property type="entry name" value="Glyco_hydro_3_N"/>
</dbReference>
<dbReference type="RefSeq" id="WP_170169679.1">
    <property type="nucleotide sequence ID" value="NZ_RKHO01000001.1"/>
</dbReference>
<dbReference type="PANTHER" id="PTHR30480:SF13">
    <property type="entry name" value="BETA-HEXOSAMINIDASE"/>
    <property type="match status" value="1"/>
</dbReference>
<sequence>MALSLCLTGCSGGGDDDGDTAPDARASSSAGPPEPTFGEQAVRRLTLREQAGQVIVASWAGTGSPAPLVRRLHLGGVIAFSGNVESTDQIRRVNGDVRRVVARRGWPAFVGVDQEGGLVDRVGAPSTGFPAFMAAGAADDPGLTERAARASAAEMRGLGFDVVFAPVADVTVGDGDAAIGSRSAGGDPQQVARQVVAASEGIAAAGVLPVVKHFPGHGSLGADSHAELPVQRRGLRSIERRDLVPFEAAVAAGRDGPVGAPAVLTGHIAVRAVDRGVPASISRKVTTGLLRRDLGFQGLVVTDALDMQGVQRLAPGPRAAVRALRAGADVLLMPPDPRAARDAIVRAVRQGDLSRARLAEAAARMVDTMHGLGRGTAAAPGSGGRAADALARRSVTSVAGPCEGRLVGDRVRVVGAPDDVAAFDSLVQARGVTVARDYTKRVRAGSRSVVVGSRTVVTKVRKKVEVKGKVRVKVVKVRTEVPVRERRPVYKQVLVVADAPTVALVGSGGGTPGAADVTVALDRPGVLGRVSSRVELAAYSDQPASLRAVVDVLLGERDAPGRLPLEVAGAERRGC</sequence>
<keyword evidence="4" id="KW-0378">Hydrolase</keyword>
<dbReference type="InterPro" id="IPR017853">
    <property type="entry name" value="GH"/>
</dbReference>
<dbReference type="Proteomes" id="UP000281738">
    <property type="component" value="Unassembled WGS sequence"/>
</dbReference>
<dbReference type="GO" id="GO:0004563">
    <property type="term" value="F:beta-N-acetylhexosaminidase activity"/>
    <property type="evidence" value="ECO:0007669"/>
    <property type="project" value="UniProtKB-EC"/>
</dbReference>
<evidence type="ECO:0000256" key="1">
    <source>
        <dbReference type="ARBA" id="ARBA00001231"/>
    </source>
</evidence>
<dbReference type="EMBL" id="RKHO01000001">
    <property type="protein sequence ID" value="ROR89704.1"/>
    <property type="molecule type" value="Genomic_DNA"/>
</dbReference>
<evidence type="ECO:0000256" key="6">
    <source>
        <dbReference type="SAM" id="MobiDB-lite"/>
    </source>
</evidence>
<evidence type="ECO:0000256" key="4">
    <source>
        <dbReference type="ARBA" id="ARBA00022801"/>
    </source>
</evidence>
<gene>
    <name evidence="8" type="ORF">EDD33_0533</name>
</gene>
<keyword evidence="5" id="KW-0326">Glycosidase</keyword>
<dbReference type="EC" id="3.2.1.52" evidence="3"/>
<comment type="similarity">
    <text evidence="2">Belongs to the glycosyl hydrolase 3 family.</text>
</comment>
<feature type="region of interest" description="Disordered" evidence="6">
    <location>
        <begin position="12"/>
        <end position="37"/>
    </location>
</feature>
<proteinExistence type="inferred from homology"/>
<dbReference type="PANTHER" id="PTHR30480">
    <property type="entry name" value="BETA-HEXOSAMINIDASE-RELATED"/>
    <property type="match status" value="1"/>
</dbReference>
<evidence type="ECO:0000313" key="8">
    <source>
        <dbReference type="EMBL" id="ROR89704.1"/>
    </source>
</evidence>
<accession>A0A3N2CQV2</accession>
<name>A0A3N2CQV2_9ACTN</name>
<reference evidence="8 9" key="1">
    <citation type="submission" date="2018-11" db="EMBL/GenBank/DDBJ databases">
        <title>Sequencing the genomes of 1000 actinobacteria strains.</title>
        <authorList>
            <person name="Klenk H.-P."/>
        </authorList>
    </citation>
    <scope>NUCLEOTIDE SEQUENCE [LARGE SCALE GENOMIC DNA]</scope>
    <source>
        <strain evidence="8 9">DSM 12652</strain>
    </source>
</reference>
<protein>
    <recommendedName>
        <fullName evidence="3">beta-N-acetylhexosaminidase</fullName>
        <ecNumber evidence="3">3.2.1.52</ecNumber>
    </recommendedName>
</protein>